<dbReference type="AlphaFoldDB" id="A0A1B6L665"/>
<evidence type="ECO:0000313" key="1">
    <source>
        <dbReference type="EMBL" id="JAT19212.1"/>
    </source>
</evidence>
<proteinExistence type="predicted"/>
<feature type="non-terminal residue" evidence="1">
    <location>
        <position position="1"/>
    </location>
</feature>
<name>A0A1B6L665_9HEMI</name>
<sequence>QRLTIGSLLQCVLSVLQDGFLRKHFGYTYLQVLRFQVLTSHNYCTNIGEDLWKDLFQLLQQLYQNTPPKVDKAIILTSLNLIVKNGGCHSFLALDVKKMFPTLREWIKTDIRTFPHLQEHLVRLSLTVCQLLRFECRMAICKFGEDVMSDFRNIYDHRADGVSKKKDLLLDWFVLQVQVHHPGGAQRGTEAAYAGEWDVWARQLGWLYQLVITEVKSVERHRTIR</sequence>
<feature type="non-terminal residue" evidence="1">
    <location>
        <position position="225"/>
    </location>
</feature>
<dbReference type="EMBL" id="GEBQ01020765">
    <property type="protein sequence ID" value="JAT19212.1"/>
    <property type="molecule type" value="Transcribed_RNA"/>
</dbReference>
<accession>A0A1B6L665</accession>
<reference evidence="1" key="1">
    <citation type="submission" date="2015-11" db="EMBL/GenBank/DDBJ databases">
        <title>De novo transcriptome assembly of four potential Pierce s Disease insect vectors from Arizona vineyards.</title>
        <authorList>
            <person name="Tassone E.E."/>
        </authorList>
    </citation>
    <scope>NUCLEOTIDE SEQUENCE</scope>
</reference>
<organism evidence="1">
    <name type="scientific">Graphocephala atropunctata</name>
    <dbReference type="NCBI Taxonomy" id="36148"/>
    <lineage>
        <taxon>Eukaryota</taxon>
        <taxon>Metazoa</taxon>
        <taxon>Ecdysozoa</taxon>
        <taxon>Arthropoda</taxon>
        <taxon>Hexapoda</taxon>
        <taxon>Insecta</taxon>
        <taxon>Pterygota</taxon>
        <taxon>Neoptera</taxon>
        <taxon>Paraneoptera</taxon>
        <taxon>Hemiptera</taxon>
        <taxon>Auchenorrhyncha</taxon>
        <taxon>Membracoidea</taxon>
        <taxon>Cicadellidae</taxon>
        <taxon>Cicadellinae</taxon>
        <taxon>Cicadellini</taxon>
        <taxon>Graphocephala</taxon>
    </lineage>
</organism>
<protein>
    <submittedName>
        <fullName evidence="1">Uncharacterized protein</fullName>
    </submittedName>
</protein>
<gene>
    <name evidence="1" type="ORF">g.51571</name>
</gene>